<proteinExistence type="predicted"/>
<evidence type="ECO:0000256" key="1">
    <source>
        <dbReference type="SAM" id="Phobius"/>
    </source>
</evidence>
<accession>B8CUY0</accession>
<keyword evidence="1" id="KW-0812">Transmembrane</keyword>
<keyword evidence="1" id="KW-0472">Membrane</keyword>
<feature type="transmembrane region" description="Helical" evidence="1">
    <location>
        <begin position="6"/>
        <end position="24"/>
    </location>
</feature>
<sequence>MDIKPLLKVTLVFTLCVIMYRLAYTRFFMADNQSMGGLNGY</sequence>
<protein>
    <submittedName>
        <fullName evidence="2">Uncharacterized protein</fullName>
    </submittedName>
</protein>
<dbReference type="STRING" id="225849.swp_4832"/>
<dbReference type="EMBL" id="CP000472">
    <property type="protein sequence ID" value="ACJ31456.1"/>
    <property type="molecule type" value="Genomic_DNA"/>
</dbReference>
<keyword evidence="1" id="KW-1133">Transmembrane helix</keyword>
<gene>
    <name evidence="2" type="ordered locus">swp_4832</name>
</gene>
<organism evidence="2 3">
    <name type="scientific">Shewanella piezotolerans (strain WP3 / JCM 13877)</name>
    <dbReference type="NCBI Taxonomy" id="225849"/>
    <lineage>
        <taxon>Bacteria</taxon>
        <taxon>Pseudomonadati</taxon>
        <taxon>Pseudomonadota</taxon>
        <taxon>Gammaproteobacteria</taxon>
        <taxon>Alteromonadales</taxon>
        <taxon>Shewanellaceae</taxon>
        <taxon>Shewanella</taxon>
    </lineage>
</organism>
<evidence type="ECO:0000313" key="2">
    <source>
        <dbReference type="EMBL" id="ACJ31456.1"/>
    </source>
</evidence>
<dbReference type="AlphaFoldDB" id="B8CUY0"/>
<dbReference type="RefSeq" id="WP_020914786.1">
    <property type="nucleotide sequence ID" value="NC_011566.1"/>
</dbReference>
<keyword evidence="3" id="KW-1185">Reference proteome</keyword>
<dbReference type="HOGENOM" id="CLU_3276598_0_0_6"/>
<dbReference type="Proteomes" id="UP000000753">
    <property type="component" value="Chromosome"/>
</dbReference>
<evidence type="ECO:0000313" key="3">
    <source>
        <dbReference type="Proteomes" id="UP000000753"/>
    </source>
</evidence>
<reference evidence="2 3" key="1">
    <citation type="journal article" date="2008" name="PLoS ONE">
        <title>Environmental adaptation: genomic analysis of the piezotolerant and psychrotolerant deep-sea iron reducing bacterium Shewanella piezotolerans WP3.</title>
        <authorList>
            <person name="Wang F."/>
            <person name="Wang J."/>
            <person name="Jian H."/>
            <person name="Zhang B."/>
            <person name="Li S."/>
            <person name="Wang F."/>
            <person name="Zeng X."/>
            <person name="Gao L."/>
            <person name="Bartlett D.H."/>
            <person name="Yu J."/>
            <person name="Hu S."/>
            <person name="Xiao X."/>
        </authorList>
    </citation>
    <scope>NUCLEOTIDE SEQUENCE [LARGE SCALE GENOMIC DNA]</scope>
    <source>
        <strain evidence="3">WP3 / JCM 13877</strain>
    </source>
</reference>
<dbReference type="KEGG" id="swp:swp_4832"/>
<name>B8CUY0_SHEPW</name>